<proteinExistence type="predicted"/>
<keyword evidence="2" id="KW-1185">Reference proteome</keyword>
<reference evidence="1 2" key="1">
    <citation type="journal article" date="2024" name="G3 (Bethesda)">
        <title>Genome assembly of Hibiscus sabdariffa L. provides insights into metabolisms of medicinal natural products.</title>
        <authorList>
            <person name="Kim T."/>
        </authorList>
    </citation>
    <scope>NUCLEOTIDE SEQUENCE [LARGE SCALE GENOMIC DNA]</scope>
    <source>
        <strain evidence="1">TK-2024</strain>
        <tissue evidence="1">Old leaves</tissue>
    </source>
</reference>
<dbReference type="Proteomes" id="UP001472677">
    <property type="component" value="Unassembled WGS sequence"/>
</dbReference>
<dbReference type="EMBL" id="JBBPBM010000009">
    <property type="protein sequence ID" value="KAK8568572.1"/>
    <property type="molecule type" value="Genomic_DNA"/>
</dbReference>
<organism evidence="1 2">
    <name type="scientific">Hibiscus sabdariffa</name>
    <name type="common">roselle</name>
    <dbReference type="NCBI Taxonomy" id="183260"/>
    <lineage>
        <taxon>Eukaryota</taxon>
        <taxon>Viridiplantae</taxon>
        <taxon>Streptophyta</taxon>
        <taxon>Embryophyta</taxon>
        <taxon>Tracheophyta</taxon>
        <taxon>Spermatophyta</taxon>
        <taxon>Magnoliopsida</taxon>
        <taxon>eudicotyledons</taxon>
        <taxon>Gunneridae</taxon>
        <taxon>Pentapetalae</taxon>
        <taxon>rosids</taxon>
        <taxon>malvids</taxon>
        <taxon>Malvales</taxon>
        <taxon>Malvaceae</taxon>
        <taxon>Malvoideae</taxon>
        <taxon>Hibiscus</taxon>
    </lineage>
</organism>
<evidence type="ECO:0000313" key="1">
    <source>
        <dbReference type="EMBL" id="KAK8568572.1"/>
    </source>
</evidence>
<sequence>MERAAVLEKEVNLEGADKQFEENEEVKEYHCEVEKAGCDHHVEVGGRSCIDADKGIAKKSWAEVLIDHRPTQSLAQTESFIDLGPHSKNLFSKVNVEFEAGGEDLESGLLGQHAGKEIIQLEEVQRPKPIEGTGRDAALSSVDNFGEMETLSPKTRASKKCGSLCEIQDRSLSKVEKKGEAMAPPDARLKLQTIKIQLSQAGLYQTLTSDLSGSGQGRMQDRLWLLGKE</sequence>
<protein>
    <submittedName>
        <fullName evidence="1">Uncharacterized protein</fullName>
    </submittedName>
</protein>
<gene>
    <name evidence="1" type="ORF">V6N12_007120</name>
</gene>
<comment type="caution">
    <text evidence="1">The sequence shown here is derived from an EMBL/GenBank/DDBJ whole genome shotgun (WGS) entry which is preliminary data.</text>
</comment>
<name>A0ABR2F0V7_9ROSI</name>
<evidence type="ECO:0000313" key="2">
    <source>
        <dbReference type="Proteomes" id="UP001472677"/>
    </source>
</evidence>
<accession>A0ABR2F0V7</accession>